<dbReference type="PANTHER" id="PTHR16057:SF1">
    <property type="entry name" value="PROTEIN LINES HOMOLOG 1"/>
    <property type="match status" value="1"/>
</dbReference>
<keyword evidence="3" id="KW-1185">Reference proteome</keyword>
<name>A0A4E0R1F4_FASHE</name>
<evidence type="ECO:0000313" key="2">
    <source>
        <dbReference type="EMBL" id="THD19896.1"/>
    </source>
</evidence>
<dbReference type="AlphaFoldDB" id="A0A4E0R1F4"/>
<comment type="caution">
    <text evidence="2">The sequence shown here is derived from an EMBL/GenBank/DDBJ whole genome shotgun (WGS) entry which is preliminary data.</text>
</comment>
<evidence type="ECO:0000313" key="3">
    <source>
        <dbReference type="Proteomes" id="UP000230066"/>
    </source>
</evidence>
<dbReference type="InterPro" id="IPR024875">
    <property type="entry name" value="Protein_Lines"/>
</dbReference>
<dbReference type="PANTHER" id="PTHR16057">
    <property type="entry name" value="WINS1, 2 PROTEIN"/>
    <property type="match status" value="1"/>
</dbReference>
<accession>A0A4E0R1F4</accession>
<protein>
    <recommendedName>
        <fullName evidence="1">Protein Lines N-terminal domain-containing protein</fullName>
    </recommendedName>
</protein>
<dbReference type="Pfam" id="PF14694">
    <property type="entry name" value="LINES_N"/>
    <property type="match status" value="1"/>
</dbReference>
<dbReference type="Proteomes" id="UP000230066">
    <property type="component" value="Unassembled WGS sequence"/>
</dbReference>
<organism evidence="2 3">
    <name type="scientific">Fasciola hepatica</name>
    <name type="common">Liver fluke</name>
    <dbReference type="NCBI Taxonomy" id="6192"/>
    <lineage>
        <taxon>Eukaryota</taxon>
        <taxon>Metazoa</taxon>
        <taxon>Spiralia</taxon>
        <taxon>Lophotrochozoa</taxon>
        <taxon>Platyhelminthes</taxon>
        <taxon>Trematoda</taxon>
        <taxon>Digenea</taxon>
        <taxon>Plagiorchiida</taxon>
        <taxon>Echinostomata</taxon>
        <taxon>Echinostomatoidea</taxon>
        <taxon>Fasciolidae</taxon>
        <taxon>Fasciola</taxon>
    </lineage>
</organism>
<feature type="domain" description="Protein Lines N-terminal" evidence="1">
    <location>
        <begin position="390"/>
        <end position="469"/>
    </location>
</feature>
<evidence type="ECO:0000259" key="1">
    <source>
        <dbReference type="Pfam" id="PF14694"/>
    </source>
</evidence>
<gene>
    <name evidence="2" type="ORF">D915_009259</name>
</gene>
<reference evidence="2" key="1">
    <citation type="submission" date="2019-03" db="EMBL/GenBank/DDBJ databases">
        <title>Improved annotation for the trematode Fasciola hepatica.</title>
        <authorList>
            <person name="Choi Y.-J."/>
            <person name="Martin J."/>
            <person name="Mitreva M."/>
        </authorList>
    </citation>
    <scope>NUCLEOTIDE SEQUENCE [LARGE SCALE GENOMIC DNA]</scope>
</reference>
<sequence length="564" mass="63425">MVNVQPQTQLFPTKFFDDASDDLKSFLRIVSAPCGKLTDFANISLQFEAETWLSSIVLDALIPACFDSTSIVACIAARDFATDILLGTSNSLIPLVNTQSFKLQFILDLFTRIRQCLLPYAKTSCLSMVPRITHALTLVSDLIQSSSQVFTSSVLEDTISLAPIMHEAVATIFRSSVFVGSDSEWISETIVFIFQVFNLWRRAMKAQSKLNQSDDLSHNTCIQRALLDTAELLLIRSPTAFIRRPDEDSLPPVVIVQLMLRSLRALSKSLCAFVQDAHVLTLRTQLDQLIFTISCSSTSDNTNLSPCVEFLLSELTPAVSLFQNNSNTLCGSEQTIDSLRRLLLLDLDLAWRTETSDPNLCLLLESIRIIVSRARSSPLPATYEALFVDLFTGQDNHLIHCLYLWLLIANKIPESWSRDCSRFIVNPHWVFVSLLETIGYSPHVIIDWIMSPETEMLLYLVHYLRFFRHRTSFQVPGAPILVAGTAPTSPLPSVETTDYVWPKTSVSQFFSRTLHCLQILHDHGNIPFNPSALMRGLKLAIHTLELSTDTPHTRNRTDLHTITF</sequence>
<dbReference type="InterPro" id="IPR032794">
    <property type="entry name" value="LINES_N"/>
</dbReference>
<dbReference type="EMBL" id="JXXN02005447">
    <property type="protein sequence ID" value="THD19896.1"/>
    <property type="molecule type" value="Genomic_DNA"/>
</dbReference>
<proteinExistence type="predicted"/>